<dbReference type="SUPFAM" id="SSF101908">
    <property type="entry name" value="Putative isomerase YbhE"/>
    <property type="match status" value="1"/>
</dbReference>
<feature type="signal peptide" evidence="2">
    <location>
        <begin position="1"/>
        <end position="26"/>
    </location>
</feature>
<reference evidence="4 5" key="1">
    <citation type="journal article" date="2017" name="Int. J. Syst. Evol. Microbiol.">
        <title>Erythrobacter aquimixticola sp. nov., isolated from the junction between the ocean and a freshwater spring.</title>
        <authorList>
            <person name="Park S."/>
            <person name="Jung Y.T."/>
            <person name="Choi S.J."/>
            <person name="Yoon J.H."/>
        </authorList>
    </citation>
    <scope>NUCLEOTIDE SEQUENCE [LARGE SCALE GENOMIC DNA]</scope>
    <source>
        <strain evidence="4 5">JSSK-14</strain>
    </source>
</reference>
<dbReference type="PANTHER" id="PTHR36933:SF1">
    <property type="entry name" value="SLL0788 PROTEIN"/>
    <property type="match status" value="1"/>
</dbReference>
<feature type="chain" id="PRO_5019000805" evidence="2">
    <location>
        <begin position="27"/>
        <end position="764"/>
    </location>
</feature>
<dbReference type="OrthoDB" id="517560at2"/>
<sequence length="764" mass="82709">MTFTRPALASLSFAAMLMASAAPALAQDVQIVQPGAPGSGPRVLSEAEATQLARIEYLPADISFMRNMIVHHEQAVEMSALVADRTNNETVIAIADRIDASQQDEIQFMTDWLTDRGHQPQMHSAGHMNHMDMAGMASADQMAELAASRGINFDRLFLQLMSEHHRGALEMVSDLYQVQGSATDPVLFDFTAEVRSDQMAEIARMTQTLSELSDDPRAGLAGGLFDAEEAISNLRHVAFLRKPAGFFDPANPTGGRMIIPPVIEEHAEGHEGHEGHMAAGAAEEGDGEATETSGEELAEAAVAARPAQPVRYAQRGGLLDFANTDMAFSGDLMVAGNYHGFNAYRLDDEGVPQLMSSVVCPGGQGDVSIVGDLLIMSVEQTRGRVDCGLEGVVQDVSQERFRGLRIFDISDIRAPVQVGQVQTCRGSHTHSVVNANDERIVVYNSGTSGVRDEEELTGCIGFIPGDDRTALFSIDVIEIPVADPSRARITSSPRVFAGEDGTPGGLWLGGDHGDGTQRTAPTDQCHDITVFPTKNLAAGACSGNGIIFDISDPYNPRRLDAVTDDGFAYWHSATFNNDGSVVLFTDEWGGGGRPRCQATDPRNWGANAFYEIVDGQLERRGTYKIPAPQGEMENCVAHNGSIIPVPGRNIFAQAWYQGGLSVIDFTDPNNPFEIAFFDRGPVDESQLVTGGYWSVYWYNGKIYATEIARGVDVFELTPSEHLTQAEIDAAENADMGETFNPQTQYPVTWSQDLIRAAERSRRGG</sequence>
<protein>
    <submittedName>
        <fullName evidence="4">DUF305 domain-containing protein</fullName>
    </submittedName>
</protein>
<dbReference type="AlphaFoldDB" id="A0A419RVD9"/>
<accession>A0A419RVD9</accession>
<dbReference type="EMBL" id="RAHX01000001">
    <property type="protein sequence ID" value="RJY09749.1"/>
    <property type="molecule type" value="Genomic_DNA"/>
</dbReference>
<evidence type="ECO:0000313" key="5">
    <source>
        <dbReference type="Proteomes" id="UP000285232"/>
    </source>
</evidence>
<comment type="caution">
    <text evidence="4">The sequence shown here is derived from an EMBL/GenBank/DDBJ whole genome shotgun (WGS) entry which is preliminary data.</text>
</comment>
<feature type="domain" description="DUF305" evidence="3">
    <location>
        <begin position="61"/>
        <end position="209"/>
    </location>
</feature>
<keyword evidence="2" id="KW-0732">Signal</keyword>
<evidence type="ECO:0000313" key="4">
    <source>
        <dbReference type="EMBL" id="RJY09749.1"/>
    </source>
</evidence>
<evidence type="ECO:0000256" key="2">
    <source>
        <dbReference type="SAM" id="SignalP"/>
    </source>
</evidence>
<evidence type="ECO:0000259" key="3">
    <source>
        <dbReference type="Pfam" id="PF03713"/>
    </source>
</evidence>
<dbReference type="InterPro" id="IPR012347">
    <property type="entry name" value="Ferritin-like"/>
</dbReference>
<dbReference type="Proteomes" id="UP000285232">
    <property type="component" value="Unassembled WGS sequence"/>
</dbReference>
<dbReference type="PANTHER" id="PTHR36933">
    <property type="entry name" value="SLL0788 PROTEIN"/>
    <property type="match status" value="1"/>
</dbReference>
<dbReference type="RefSeq" id="WP_120048760.1">
    <property type="nucleotide sequence ID" value="NZ_RAHX01000001.1"/>
</dbReference>
<evidence type="ECO:0000256" key="1">
    <source>
        <dbReference type="SAM" id="MobiDB-lite"/>
    </source>
</evidence>
<dbReference type="Pfam" id="PF03713">
    <property type="entry name" value="DUF305"/>
    <property type="match status" value="1"/>
</dbReference>
<gene>
    <name evidence="4" type="ORF">D6201_10650</name>
</gene>
<dbReference type="Gene3D" id="1.20.1260.10">
    <property type="match status" value="1"/>
</dbReference>
<name>A0A419RVD9_9SPHN</name>
<dbReference type="InterPro" id="IPR005183">
    <property type="entry name" value="DUF305_CopM-like"/>
</dbReference>
<organism evidence="4 5">
    <name type="scientific">Aurantiacibacter aquimixticola</name>
    <dbReference type="NCBI Taxonomy" id="1958945"/>
    <lineage>
        <taxon>Bacteria</taxon>
        <taxon>Pseudomonadati</taxon>
        <taxon>Pseudomonadota</taxon>
        <taxon>Alphaproteobacteria</taxon>
        <taxon>Sphingomonadales</taxon>
        <taxon>Erythrobacteraceae</taxon>
        <taxon>Aurantiacibacter</taxon>
    </lineage>
</organism>
<proteinExistence type="predicted"/>
<feature type="region of interest" description="Disordered" evidence="1">
    <location>
        <begin position="270"/>
        <end position="289"/>
    </location>
</feature>
<keyword evidence="5" id="KW-1185">Reference proteome</keyword>